<dbReference type="OrthoDB" id="2684342at2759"/>
<evidence type="ECO:0000313" key="1">
    <source>
        <dbReference type="EMBL" id="KAG1767315.1"/>
    </source>
</evidence>
<gene>
    <name evidence="1" type="ORF">EV702DRAFT_755993</name>
</gene>
<keyword evidence="2" id="KW-1185">Reference proteome</keyword>
<organism evidence="1 2">
    <name type="scientific">Suillus placidus</name>
    <dbReference type="NCBI Taxonomy" id="48579"/>
    <lineage>
        <taxon>Eukaryota</taxon>
        <taxon>Fungi</taxon>
        <taxon>Dikarya</taxon>
        <taxon>Basidiomycota</taxon>
        <taxon>Agaricomycotina</taxon>
        <taxon>Agaricomycetes</taxon>
        <taxon>Agaricomycetidae</taxon>
        <taxon>Boletales</taxon>
        <taxon>Suillineae</taxon>
        <taxon>Suillaceae</taxon>
        <taxon>Suillus</taxon>
    </lineage>
</organism>
<accession>A0A9P6ZK85</accession>
<name>A0A9P6ZK85_9AGAM</name>
<proteinExistence type="predicted"/>
<reference evidence="1" key="1">
    <citation type="journal article" date="2020" name="New Phytol.">
        <title>Comparative genomics reveals dynamic genome evolution in host specialist ectomycorrhizal fungi.</title>
        <authorList>
            <person name="Lofgren L.A."/>
            <person name="Nguyen N.H."/>
            <person name="Vilgalys R."/>
            <person name="Ruytinx J."/>
            <person name="Liao H.L."/>
            <person name="Branco S."/>
            <person name="Kuo A."/>
            <person name="LaButti K."/>
            <person name="Lipzen A."/>
            <person name="Andreopoulos W."/>
            <person name="Pangilinan J."/>
            <person name="Riley R."/>
            <person name="Hundley H."/>
            <person name="Na H."/>
            <person name="Barry K."/>
            <person name="Grigoriev I.V."/>
            <person name="Stajich J.E."/>
            <person name="Kennedy P.G."/>
        </authorList>
    </citation>
    <scope>NUCLEOTIDE SEQUENCE</scope>
    <source>
        <strain evidence="1">DOB743</strain>
    </source>
</reference>
<dbReference type="Proteomes" id="UP000714275">
    <property type="component" value="Unassembled WGS sequence"/>
</dbReference>
<evidence type="ECO:0000313" key="2">
    <source>
        <dbReference type="Proteomes" id="UP000714275"/>
    </source>
</evidence>
<dbReference type="EMBL" id="JABBWD010000088">
    <property type="protein sequence ID" value="KAG1767315.1"/>
    <property type="molecule type" value="Genomic_DNA"/>
</dbReference>
<comment type="caution">
    <text evidence="1">The sequence shown here is derived from an EMBL/GenBank/DDBJ whole genome shotgun (WGS) entry which is preliminary data.</text>
</comment>
<protein>
    <submittedName>
        <fullName evidence="1">Uncharacterized protein</fullName>
    </submittedName>
</protein>
<sequence>MALYTSPELDGSPQRRIAYLLPNVRRGLQFYFPLGPQPPTYVIHATPSFHGVAAHPDLMPNYVTSLESQIMVLEVLSSAWQVILVIDMAIFSAKVAPSEIPVEIPWSEWGPKYARCFPHHPSHRINVFGSKMAYALPQDCTPEPGQRLEELPAEGSFYVHIWDFNKAIARSECSDNVHDCNSPGRLIRRPGRLAQTCFNKDDGDIITNHPYTAAVCPTGFSTRYFDRFFLEQDRLTLIWVGVLGMNTGIV</sequence>
<dbReference type="AlphaFoldDB" id="A0A9P6ZK85"/>